<evidence type="ECO:0008006" key="5">
    <source>
        <dbReference type="Google" id="ProtNLM"/>
    </source>
</evidence>
<evidence type="ECO:0000313" key="3">
    <source>
        <dbReference type="EMBL" id="MFB9258922.1"/>
    </source>
</evidence>
<dbReference type="Proteomes" id="UP001589700">
    <property type="component" value="Unassembled WGS sequence"/>
</dbReference>
<dbReference type="RefSeq" id="WP_182633115.1">
    <property type="nucleotide sequence ID" value="NZ_JAALDM010000225.1"/>
</dbReference>
<protein>
    <recommendedName>
        <fullName evidence="5">DUF732 domain-containing protein</fullName>
    </recommendedName>
</protein>
<evidence type="ECO:0000313" key="4">
    <source>
        <dbReference type="Proteomes" id="UP001589700"/>
    </source>
</evidence>
<feature type="compositionally biased region" description="Acidic residues" evidence="1">
    <location>
        <begin position="46"/>
        <end position="63"/>
    </location>
</feature>
<evidence type="ECO:0000256" key="1">
    <source>
        <dbReference type="SAM" id="MobiDB-lite"/>
    </source>
</evidence>
<keyword evidence="2" id="KW-0732">Signal</keyword>
<proteinExistence type="predicted"/>
<dbReference type="EMBL" id="JBHMDY010000002">
    <property type="protein sequence ID" value="MFB9258922.1"/>
    <property type="molecule type" value="Genomic_DNA"/>
</dbReference>
<keyword evidence="4" id="KW-1185">Reference proteome</keyword>
<reference evidence="3 4" key="1">
    <citation type="submission" date="2024-09" db="EMBL/GenBank/DDBJ databases">
        <authorList>
            <person name="Sun Q."/>
            <person name="Mori K."/>
        </authorList>
    </citation>
    <scope>NUCLEOTIDE SEQUENCE [LARGE SCALE GENOMIC DNA]</scope>
    <source>
        <strain evidence="3 4">CCM 7659</strain>
    </source>
</reference>
<accession>A0ABV5JNE6</accession>
<feature type="region of interest" description="Disordered" evidence="1">
    <location>
        <begin position="128"/>
        <end position="176"/>
    </location>
</feature>
<gene>
    <name evidence="3" type="ORF">ACFFVD_03835</name>
</gene>
<feature type="compositionally biased region" description="Acidic residues" evidence="1">
    <location>
        <begin position="128"/>
        <end position="141"/>
    </location>
</feature>
<organism evidence="3 4">
    <name type="scientific">Dietzia aerolata</name>
    <dbReference type="NCBI Taxonomy" id="595984"/>
    <lineage>
        <taxon>Bacteria</taxon>
        <taxon>Bacillati</taxon>
        <taxon>Actinomycetota</taxon>
        <taxon>Actinomycetes</taxon>
        <taxon>Mycobacteriales</taxon>
        <taxon>Dietziaceae</taxon>
        <taxon>Dietzia</taxon>
    </lineage>
</organism>
<evidence type="ECO:0000256" key="2">
    <source>
        <dbReference type="SAM" id="SignalP"/>
    </source>
</evidence>
<sequence length="176" mass="17259">MKKTIAVIGSAAALSFAGAGLAAAQDVDTVDPEGTQAAQVETANETGDDANNEDGANGDDVDTPEEVSDIAMQLCGTVSAYDFLGSAEGVVPGLTGDECEATADSAVEAAMSGDIGGALDILRGIEAELPDDGETGDETETADSGSAGLLDGFDGLSAAPEADADAAPETEAVTAE</sequence>
<feature type="chain" id="PRO_5047341162" description="DUF732 domain-containing protein" evidence="2">
    <location>
        <begin position="25"/>
        <end position="176"/>
    </location>
</feature>
<feature type="region of interest" description="Disordered" evidence="1">
    <location>
        <begin position="25"/>
        <end position="63"/>
    </location>
</feature>
<name>A0ABV5JNE6_9ACTN</name>
<feature type="compositionally biased region" description="Polar residues" evidence="1">
    <location>
        <begin position="36"/>
        <end position="45"/>
    </location>
</feature>
<feature type="signal peptide" evidence="2">
    <location>
        <begin position="1"/>
        <end position="24"/>
    </location>
</feature>
<comment type="caution">
    <text evidence="3">The sequence shown here is derived from an EMBL/GenBank/DDBJ whole genome shotgun (WGS) entry which is preliminary data.</text>
</comment>